<dbReference type="GO" id="GO:0016787">
    <property type="term" value="F:hydrolase activity"/>
    <property type="evidence" value="ECO:0007669"/>
    <property type="project" value="UniProtKB-KW"/>
</dbReference>
<dbReference type="PANTHER" id="PTHR11895:SF7">
    <property type="entry name" value="GLUTAMYL-TRNA(GLN) AMIDOTRANSFERASE SUBUNIT A, MITOCHONDRIAL"/>
    <property type="match status" value="1"/>
</dbReference>
<feature type="domain" description="Amidase" evidence="2">
    <location>
        <begin position="24"/>
        <end position="446"/>
    </location>
</feature>
<name>W7J6V8_9PSEU</name>
<sequence length="466" mass="48108">MRMITTGARELAAAVRAGTVSAADLVRDTLAWIDRVNPTVNAITQRAEDAVGEAEALDARRARGADVGPLAGVPFTVKESIAVGGLATTHGARFLARNVAARDAPPVERLRRAGAVFVGHTNMPTLTMAGMHSRSELFGSTANPWRPDRTPGGSSGGDAAAVASGMAVLGLGNDAGGSLRLPANFCGVAALKPTPGRYPADHRIGSDEPSLASQLFPVDGPIARTVDDLALVHEVLCGPDPRDPRALPVPARLGDSPPQPVALVRDPGGVGTSAAVSAALDHAADALAAAGHEVTEVEALPGLDEALSAYGVLVNTEFGLIWDRIATVLSEEDRSYQRLAMDRRPPAALPEYIAATASLMAVRKALARFGEQFPLVLGPVYDRLAPPPDLERADAEANERYGRAMALNVATTFAGLPAVAVPTGLDGGLPAGVQIIGRAYREDNCLAAAAVVEASRAPLVPPPVDA</sequence>
<protein>
    <submittedName>
        <fullName evidence="3">Indoleacetamide hydrolase</fullName>
        <ecNumber evidence="3">3.5.1.-</ecNumber>
    </submittedName>
</protein>
<reference evidence="3 4" key="1">
    <citation type="journal article" date="2014" name="Genome Announc.">
        <title>Draft Genome Sequence of the Antitrypanosomally Active Sponge-Associated Bacterium Actinokineospora sp. Strain EG49.</title>
        <authorList>
            <person name="Harjes J."/>
            <person name="Ryu T."/>
            <person name="Abdelmohsen U.R."/>
            <person name="Moitinho-Silva L."/>
            <person name="Horn H."/>
            <person name="Ravasi T."/>
            <person name="Hentschel U."/>
        </authorList>
    </citation>
    <scope>NUCLEOTIDE SEQUENCE [LARGE SCALE GENOMIC DNA]</scope>
    <source>
        <strain evidence="3 4">EG49</strain>
    </source>
</reference>
<dbReference type="EMBL" id="AYXG01000101">
    <property type="protein sequence ID" value="EWC61784.1"/>
    <property type="molecule type" value="Genomic_DNA"/>
</dbReference>
<dbReference type="PROSITE" id="PS00571">
    <property type="entry name" value="AMIDASES"/>
    <property type="match status" value="1"/>
</dbReference>
<proteinExistence type="inferred from homology"/>
<dbReference type="STRING" id="909613.UO65_2843"/>
<dbReference type="OrthoDB" id="182039at2"/>
<evidence type="ECO:0000256" key="1">
    <source>
        <dbReference type="ARBA" id="ARBA00009199"/>
    </source>
</evidence>
<comment type="similarity">
    <text evidence="1">Belongs to the amidase family.</text>
</comment>
<dbReference type="PATRIC" id="fig|909613.9.peg.2843"/>
<keyword evidence="3" id="KW-0378">Hydrolase</keyword>
<dbReference type="InterPro" id="IPR023631">
    <property type="entry name" value="Amidase_dom"/>
</dbReference>
<evidence type="ECO:0000313" key="3">
    <source>
        <dbReference type="EMBL" id="EWC61784.1"/>
    </source>
</evidence>
<dbReference type="InterPro" id="IPR000120">
    <property type="entry name" value="Amidase"/>
</dbReference>
<dbReference type="eggNOG" id="COG0154">
    <property type="taxonomic scope" value="Bacteria"/>
</dbReference>
<dbReference type="EC" id="3.5.1.-" evidence="3"/>
<organism evidence="3 4">
    <name type="scientific">Actinokineospora spheciospongiae</name>
    <dbReference type="NCBI Taxonomy" id="909613"/>
    <lineage>
        <taxon>Bacteria</taxon>
        <taxon>Bacillati</taxon>
        <taxon>Actinomycetota</taxon>
        <taxon>Actinomycetes</taxon>
        <taxon>Pseudonocardiales</taxon>
        <taxon>Pseudonocardiaceae</taxon>
        <taxon>Actinokineospora</taxon>
    </lineage>
</organism>
<accession>W7J6V8</accession>
<dbReference type="PANTHER" id="PTHR11895">
    <property type="entry name" value="TRANSAMIDASE"/>
    <property type="match status" value="1"/>
</dbReference>
<dbReference type="Proteomes" id="UP000019277">
    <property type="component" value="Unassembled WGS sequence"/>
</dbReference>
<keyword evidence="4" id="KW-1185">Reference proteome</keyword>
<dbReference type="Gene3D" id="3.90.1300.10">
    <property type="entry name" value="Amidase signature (AS) domain"/>
    <property type="match status" value="1"/>
</dbReference>
<dbReference type="Pfam" id="PF01425">
    <property type="entry name" value="Amidase"/>
    <property type="match status" value="1"/>
</dbReference>
<dbReference type="InterPro" id="IPR020556">
    <property type="entry name" value="Amidase_CS"/>
</dbReference>
<evidence type="ECO:0000313" key="4">
    <source>
        <dbReference type="Proteomes" id="UP000019277"/>
    </source>
</evidence>
<dbReference type="AlphaFoldDB" id="W7J6V8"/>
<evidence type="ECO:0000259" key="2">
    <source>
        <dbReference type="Pfam" id="PF01425"/>
    </source>
</evidence>
<gene>
    <name evidence="3" type="ORF">UO65_2843</name>
</gene>
<dbReference type="InterPro" id="IPR036928">
    <property type="entry name" value="AS_sf"/>
</dbReference>
<dbReference type="SUPFAM" id="SSF75304">
    <property type="entry name" value="Amidase signature (AS) enzymes"/>
    <property type="match status" value="1"/>
</dbReference>
<comment type="caution">
    <text evidence="3">The sequence shown here is derived from an EMBL/GenBank/DDBJ whole genome shotgun (WGS) entry which is preliminary data.</text>
</comment>